<feature type="transmembrane region" description="Helical" evidence="1">
    <location>
        <begin position="260"/>
        <end position="277"/>
    </location>
</feature>
<feature type="transmembrane region" description="Helical" evidence="1">
    <location>
        <begin position="125"/>
        <end position="145"/>
    </location>
</feature>
<keyword evidence="1" id="KW-1133">Transmembrane helix</keyword>
<feature type="transmembrane region" description="Helical" evidence="1">
    <location>
        <begin position="188"/>
        <end position="206"/>
    </location>
</feature>
<dbReference type="AlphaFoldDB" id="A0A0G2ZC84"/>
<dbReference type="STRING" id="1330330.IX53_07595"/>
<protein>
    <submittedName>
        <fullName evidence="2">Uncharacterized protein</fullName>
    </submittedName>
</protein>
<evidence type="ECO:0000313" key="2">
    <source>
        <dbReference type="EMBL" id="AKI97701.1"/>
    </source>
</evidence>
<gene>
    <name evidence="2" type="ORF">IX53_07595</name>
</gene>
<dbReference type="Proteomes" id="UP000035159">
    <property type="component" value="Chromosome"/>
</dbReference>
<keyword evidence="1" id="KW-0812">Transmembrane</keyword>
<feature type="transmembrane region" description="Helical" evidence="1">
    <location>
        <begin position="212"/>
        <end position="231"/>
    </location>
</feature>
<evidence type="ECO:0000256" key="1">
    <source>
        <dbReference type="SAM" id="Phobius"/>
    </source>
</evidence>
<name>A0A0G2ZC84_9BACT</name>
<feature type="transmembrane region" description="Helical" evidence="1">
    <location>
        <begin position="30"/>
        <end position="47"/>
    </location>
</feature>
<keyword evidence="3" id="KW-1185">Reference proteome</keyword>
<keyword evidence="1" id="KW-0472">Membrane</keyword>
<dbReference type="PATRIC" id="fig|1330330.3.peg.1537"/>
<dbReference type="RefSeq" id="WP_047754836.1">
    <property type="nucleotide sequence ID" value="NZ_CAJUHA010000017.1"/>
</dbReference>
<dbReference type="KEGG" id="kpf:IX53_07595"/>
<dbReference type="OrthoDB" id="2111878at2"/>
<accession>A0A0G2ZC84</accession>
<reference evidence="2 3" key="1">
    <citation type="submission" date="2015-04" db="EMBL/GenBank/DDBJ databases">
        <title>Complete Genome Sequence of Kosmotoga pacifica SLHLJ1.</title>
        <authorList>
            <person name="Jiang L.J."/>
            <person name="Shao Z.Z."/>
            <person name="Jebbar M."/>
        </authorList>
    </citation>
    <scope>NUCLEOTIDE SEQUENCE [LARGE SCALE GENOMIC DNA]</scope>
    <source>
        <strain evidence="2 3">SLHLJ1</strain>
    </source>
</reference>
<feature type="transmembrane region" description="Helical" evidence="1">
    <location>
        <begin position="157"/>
        <end position="176"/>
    </location>
</feature>
<proteinExistence type="predicted"/>
<evidence type="ECO:0000313" key="3">
    <source>
        <dbReference type="Proteomes" id="UP000035159"/>
    </source>
</evidence>
<dbReference type="EMBL" id="CP011232">
    <property type="protein sequence ID" value="AKI97701.1"/>
    <property type="molecule type" value="Genomic_DNA"/>
</dbReference>
<organism evidence="2 3">
    <name type="scientific">Kosmotoga pacifica</name>
    <dbReference type="NCBI Taxonomy" id="1330330"/>
    <lineage>
        <taxon>Bacteria</taxon>
        <taxon>Thermotogati</taxon>
        <taxon>Thermotogota</taxon>
        <taxon>Thermotogae</taxon>
        <taxon>Kosmotogales</taxon>
        <taxon>Kosmotogaceae</taxon>
        <taxon>Kosmotoga</taxon>
    </lineage>
</organism>
<sequence>MRLVAFLILSVFTLALFVMTLFSSLRDEPLLFPIILAVTVLLVHSFYSEFRNILKSQKKPNLSKGFQLFLATIVGAIASYLLNVYLGLGAVVAAAAVGMTGASLISEYSIPLYCGSFVGMVSPVVLHDFGHVFIASIIAGILFVLSETVYESVGGKLGTIAFSSWVILSYLSKVELIKGEKFSWETSVETFVFSIIGVLLTYLLSVRLKKNTVASSSAISLFAGLVFPVLYPESGTMMASAMMCASFVGMSSKKVIKNELGALLSGIIMGVVFFYSVEHFGGAGGKLGTIAFGSALSIRSMHILLEKSSNRLHIISRN</sequence>
<feature type="transmembrane region" description="Helical" evidence="1">
    <location>
        <begin position="68"/>
        <end position="86"/>
    </location>
</feature>